<proteinExistence type="predicted"/>
<comment type="caution">
    <text evidence="2">The sequence shown here is derived from an EMBL/GenBank/DDBJ whole genome shotgun (WGS) entry which is preliminary data.</text>
</comment>
<dbReference type="Proteomes" id="UP000325113">
    <property type="component" value="Unassembled WGS sequence"/>
</dbReference>
<dbReference type="EMBL" id="VLTL01000107">
    <property type="protein sequence ID" value="KAA0160668.1"/>
    <property type="molecule type" value="Genomic_DNA"/>
</dbReference>
<evidence type="ECO:0000313" key="4">
    <source>
        <dbReference type="Proteomes" id="UP000325113"/>
    </source>
</evidence>
<dbReference type="AlphaFoldDB" id="A0A5A8D9Z9"/>
<gene>
    <name evidence="1" type="ORF">FNF28_05367</name>
    <name evidence="2" type="ORF">FNF31_03469</name>
</gene>
<evidence type="ECO:0000313" key="2">
    <source>
        <dbReference type="EMBL" id="KAA0162058.1"/>
    </source>
</evidence>
<reference evidence="3 4" key="1">
    <citation type="submission" date="2019-07" db="EMBL/GenBank/DDBJ databases">
        <title>Genomes of Cafeteria roenbergensis.</title>
        <authorList>
            <person name="Fischer M.G."/>
            <person name="Hackl T."/>
            <person name="Roman M."/>
        </authorList>
    </citation>
    <scope>NUCLEOTIDE SEQUENCE [LARGE SCALE GENOMIC DNA]</scope>
    <source>
        <strain evidence="2 4">Cflag</strain>
        <strain evidence="1 3">RCC970-E3</strain>
    </source>
</reference>
<sequence length="607" mass="64597">MFVIGAATGSGLSQNFFFNGAQANMSLGQNESTWPIDFVHVYPTTLTQGEPFFMVFHSRMPEWHSIPTASVRVTDAAGQNLVNGSFQINRKPSARITSVTTDGGGARVIVHLRSYSPAAVTLTKVYVNGVAVVPIQPASLPQLPSGESVLLVLPAPGTGGPLPPGAVVTVKVAFADGTAAIAGARRLVEFFPVETWPKSSECPYPTVNDTNYAIHRSHGVDTFFTTDGSTSKCKNSLLEVDIINKLAPQYDFWVLAGKSTDTSKVVNTSRLAGWFLGDEDGNHATLTDNLRRNADDTRTLWEQFAGIPTYVGGSRNRFRGAWSNSVDALGMDAYIAACAPHVTNWGLPQNPLFSYDYLRITRDNHMPWPTWLYSQAFDSFWNADILGTVVVRQPDPAELAVSLQSVLAAGGKGLMLFQTQISLMPDTPASWQLLGTKVREIGAARELYRLGDLAGPVDTGGSKDTVAELVASPRALVLLTMNVRNDGGYADITCAIGGNDHWKFLNNSIPVTFATPQGWPTSFSGGAASSAASASPFADAFELRGGAVIEVDGAWSASPGPGGSSVVSFASLAMGNDGETITRTIVFANDKALRGEIAAALKPWGSA</sequence>
<dbReference type="Proteomes" id="UP000324907">
    <property type="component" value="Unassembled WGS sequence"/>
</dbReference>
<evidence type="ECO:0000313" key="3">
    <source>
        <dbReference type="Proteomes" id="UP000324907"/>
    </source>
</evidence>
<name>A0A5A8D9Z9_CAFRO</name>
<dbReference type="EMBL" id="VLTM01000030">
    <property type="protein sequence ID" value="KAA0162058.1"/>
    <property type="molecule type" value="Genomic_DNA"/>
</dbReference>
<evidence type="ECO:0000313" key="1">
    <source>
        <dbReference type="EMBL" id="KAA0160668.1"/>
    </source>
</evidence>
<protein>
    <submittedName>
        <fullName evidence="2">Uncharacterized protein</fullName>
    </submittedName>
</protein>
<organism evidence="2 4">
    <name type="scientific">Cafeteria roenbergensis</name>
    <name type="common">Marine flagellate</name>
    <dbReference type="NCBI Taxonomy" id="33653"/>
    <lineage>
        <taxon>Eukaryota</taxon>
        <taxon>Sar</taxon>
        <taxon>Stramenopiles</taxon>
        <taxon>Bigyra</taxon>
        <taxon>Opalozoa</taxon>
        <taxon>Bicosoecida</taxon>
        <taxon>Cafeteriaceae</taxon>
        <taxon>Cafeteria</taxon>
    </lineage>
</organism>
<accession>A0A5A8D9Z9</accession>